<dbReference type="InterPro" id="IPR002314">
    <property type="entry name" value="aa-tRNA-synt_IIb"/>
</dbReference>
<dbReference type="PROSITE" id="PS50862">
    <property type="entry name" value="AA_TRNA_LIGASE_II"/>
    <property type="match status" value="1"/>
</dbReference>
<evidence type="ECO:0000256" key="6">
    <source>
        <dbReference type="ARBA" id="ARBA00022917"/>
    </source>
</evidence>
<dbReference type="GO" id="GO:0005524">
    <property type="term" value="F:ATP binding"/>
    <property type="evidence" value="ECO:0007669"/>
    <property type="project" value="UniProtKB-KW"/>
</dbReference>
<dbReference type="AlphaFoldDB" id="A0A8H7LHV9"/>
<dbReference type="NCBIfam" id="TIGR00408">
    <property type="entry name" value="proS_fam_I"/>
    <property type="match status" value="1"/>
</dbReference>
<dbReference type="GO" id="GO:0005737">
    <property type="term" value="C:cytoplasm"/>
    <property type="evidence" value="ECO:0007669"/>
    <property type="project" value="InterPro"/>
</dbReference>
<reference evidence="11" key="1">
    <citation type="submission" date="2020-09" db="EMBL/GenBank/DDBJ databases">
        <title>Comparative genome analyses of four rice-infecting Rhizoctonia solani isolates reveal extensive enrichment of homogalacturonan modification genes.</title>
        <authorList>
            <person name="Lee D.-Y."/>
            <person name="Jeon J."/>
            <person name="Kim K.-T."/>
            <person name="Cheong K."/>
            <person name="Song H."/>
            <person name="Choi G."/>
            <person name="Ko J."/>
            <person name="Opiyo S.O."/>
            <person name="Zuo S."/>
            <person name="Madhav S."/>
            <person name="Lee Y.-H."/>
            <person name="Wang G.-L."/>
        </authorList>
    </citation>
    <scope>NUCLEOTIDE SEQUENCE</scope>
    <source>
        <strain evidence="11">AG1-IA YN-7</strain>
    </source>
</reference>
<keyword evidence="3" id="KW-0436">Ligase</keyword>
<name>A0A8H7LHV9_9AGAM</name>
<sequence>MPLPFPLEIIPHYIQVVQLGLVPTLRDILSQPSLLLNPPRVSQLFFSHVWLILGPNIDSNNRSTKHELLYPHASGVVIDIGAGHGHTMQYLDRKRVTRYVAIEPNPYMHQQIYKMAEKCGFSIEKGDVVVLGCGAEDIETIREAVGETGKADTVVSILSLCSVRDAKQILGRLLNEVVRSGGEVLWYEHVKNPLASVSQIREISTRDQSDDQGVLRDPHPADLLHSVEYRANTDRGWSWNGKAKSAGSRYEESSRPLPFTTCTTRFYSARMVATDELTARLSALSLAPSALAAHPAVSNPGQWKEALGLAPGVPSSFELCKTLVFKPKTAKSATPVPVVVIARDETETSSGALAKKFNLKDLRLATDDLLKDFFALDKDSLSPLALTKDNFSRCQVVLDSTIAGTSAPLALHASSPEATVFLSGKDIATYLTSLETAEAKVHVVDFAALKAEAEATPGGVGPVGKAAPAKKAEDAKIEGAVQIAIGVKKELDFPTWYTNVLIKAEMIDYYSVSGCYILKPWSFTIWERIQQWFDSKIKELDVENSYFPMFVSSKVLEREKDHIEGFAPEVAWVTRAGSTDLEEPIAIRPTSETVMYPYYAKWIQSHRDLPLKLNQWNSVVRWEFKNPQPFLRTREFLWQEGHTAHLTRPEADKEVRDILDLYRRVYEELLAVPVIPGVKSEKEKFAGGLYTTTVEGFVPTSGRGIQGATSHCLGQNFSKMFNISVEDPNLSAADKAKLTDPEAGKAYVWQNSWGLSTRTIGVMVMVHGDNQGLVLPPRVANVQVVVVPVGVTAKTTDEMREKISNACSDVVKTLKAVGVRAKADLREGYTPGYKFNDWEQKGVPIRLEIGPLDLEKSSTLSVRRDTSAKSPLPLSDIQTSVPALLETIQADMFARAKAAYDDRLKVVNDWSQLTPTLEQKCVVVIPWCEQESCEDAIKDRSAKEAAEQADERSPSSGAKSLCIPFDQERWGALEKGTKCVGCGAEAKRWTMFGRSY</sequence>
<dbReference type="Proteomes" id="UP000650582">
    <property type="component" value="Unassembled WGS sequence"/>
</dbReference>
<dbReference type="Gene3D" id="3.30.930.10">
    <property type="entry name" value="Bira Bifunctional Protein, Domain 2"/>
    <property type="match status" value="1"/>
</dbReference>
<dbReference type="InterPro" id="IPR033721">
    <property type="entry name" value="ProRS_core_arch_euk"/>
</dbReference>
<dbReference type="FunFam" id="3.30.930.10:FF:000007">
    <property type="entry name" value="Bifunctional glutamate/proline--tRNA ligase"/>
    <property type="match status" value="1"/>
</dbReference>
<dbReference type="GO" id="GO:0006433">
    <property type="term" value="P:prolyl-tRNA aminoacylation"/>
    <property type="evidence" value="ECO:0007669"/>
    <property type="project" value="InterPro"/>
</dbReference>
<dbReference type="HAMAP" id="MF_01571">
    <property type="entry name" value="Pro_tRNA_synth_type3"/>
    <property type="match status" value="1"/>
</dbReference>
<dbReference type="Gene3D" id="3.30.110.30">
    <property type="entry name" value="C-terminal domain of ProRS"/>
    <property type="match status" value="1"/>
</dbReference>
<dbReference type="EMBL" id="JACYCC010000128">
    <property type="protein sequence ID" value="KAF8674935.1"/>
    <property type="molecule type" value="Genomic_DNA"/>
</dbReference>
<dbReference type="CDD" id="cd00778">
    <property type="entry name" value="ProRS_core_arch_euk"/>
    <property type="match status" value="1"/>
</dbReference>
<dbReference type="GO" id="GO:0004827">
    <property type="term" value="F:proline-tRNA ligase activity"/>
    <property type="evidence" value="ECO:0007669"/>
    <property type="project" value="UniProtKB-EC"/>
</dbReference>
<comment type="similarity">
    <text evidence="1">Belongs to the class-II aminoacyl-tRNA synthetase family.</text>
</comment>
<dbReference type="SUPFAM" id="SSF55826">
    <property type="entry name" value="YbaK/ProRS associated domain"/>
    <property type="match status" value="1"/>
</dbReference>
<comment type="catalytic activity">
    <reaction evidence="9">
        <text>tRNA(Pro) + L-proline + ATP = L-prolyl-tRNA(Pro) + AMP + diphosphate</text>
        <dbReference type="Rhea" id="RHEA:14305"/>
        <dbReference type="Rhea" id="RHEA-COMP:9700"/>
        <dbReference type="Rhea" id="RHEA-COMP:9702"/>
        <dbReference type="ChEBI" id="CHEBI:30616"/>
        <dbReference type="ChEBI" id="CHEBI:33019"/>
        <dbReference type="ChEBI" id="CHEBI:60039"/>
        <dbReference type="ChEBI" id="CHEBI:78442"/>
        <dbReference type="ChEBI" id="CHEBI:78532"/>
        <dbReference type="ChEBI" id="CHEBI:456215"/>
        <dbReference type="EC" id="6.1.1.15"/>
    </reaction>
</comment>
<dbReference type="PANTHER" id="PTHR43382:SF2">
    <property type="entry name" value="BIFUNCTIONAL GLUTAMATE_PROLINE--TRNA LIGASE"/>
    <property type="match status" value="1"/>
</dbReference>
<dbReference type="PRINTS" id="PR01046">
    <property type="entry name" value="TRNASYNTHPRO"/>
</dbReference>
<protein>
    <recommendedName>
        <fullName evidence="2">proline--tRNA ligase</fullName>
        <ecNumber evidence="2">6.1.1.15</ecNumber>
    </recommendedName>
    <alternativeName>
        <fullName evidence="8">Prolyl-tRNA synthetase</fullName>
    </alternativeName>
</protein>
<dbReference type="InterPro" id="IPR004154">
    <property type="entry name" value="Anticodon-bd"/>
</dbReference>
<dbReference type="Gene3D" id="3.40.50.800">
    <property type="entry name" value="Anticodon-binding domain"/>
    <property type="match status" value="1"/>
</dbReference>
<evidence type="ECO:0000256" key="8">
    <source>
        <dbReference type="ARBA" id="ARBA00029731"/>
    </source>
</evidence>
<feature type="domain" description="Aminoacyl-transfer RNA synthetases class-II family profile" evidence="10">
    <location>
        <begin position="523"/>
        <end position="776"/>
    </location>
</feature>
<evidence type="ECO:0000313" key="11">
    <source>
        <dbReference type="EMBL" id="KAF8674935.1"/>
    </source>
</evidence>
<evidence type="ECO:0000256" key="3">
    <source>
        <dbReference type="ARBA" id="ARBA00022598"/>
    </source>
</evidence>
<dbReference type="GO" id="GO:0017101">
    <property type="term" value="C:aminoacyl-tRNA synthetase multienzyme complex"/>
    <property type="evidence" value="ECO:0007669"/>
    <property type="project" value="TreeGrafter"/>
</dbReference>
<dbReference type="InterPro" id="IPR029063">
    <property type="entry name" value="SAM-dependent_MTases_sf"/>
</dbReference>
<dbReference type="Gene3D" id="3.40.50.150">
    <property type="entry name" value="Vaccinia Virus protein VP39"/>
    <property type="match status" value="1"/>
</dbReference>
<dbReference type="PANTHER" id="PTHR43382">
    <property type="entry name" value="PROLYL-TRNA SYNTHETASE"/>
    <property type="match status" value="1"/>
</dbReference>
<dbReference type="Pfam" id="PF03129">
    <property type="entry name" value="HGTP_anticodon"/>
    <property type="match status" value="1"/>
</dbReference>
<dbReference type="SUPFAM" id="SSF53335">
    <property type="entry name" value="S-adenosyl-L-methionine-dependent methyltransferases"/>
    <property type="match status" value="1"/>
</dbReference>
<dbReference type="SUPFAM" id="SSF64586">
    <property type="entry name" value="C-terminal domain of ProRS"/>
    <property type="match status" value="1"/>
</dbReference>
<keyword evidence="7 11" id="KW-0030">Aminoacyl-tRNA synthetase</keyword>
<dbReference type="Pfam" id="PF09180">
    <property type="entry name" value="ProRS-C_1"/>
    <property type="match status" value="1"/>
</dbReference>
<accession>A0A8H7LHV9</accession>
<evidence type="ECO:0000256" key="5">
    <source>
        <dbReference type="ARBA" id="ARBA00022840"/>
    </source>
</evidence>
<dbReference type="CDD" id="cd02440">
    <property type="entry name" value="AdoMet_MTases"/>
    <property type="match status" value="1"/>
</dbReference>
<dbReference type="InterPro" id="IPR017449">
    <property type="entry name" value="Pro-tRNA_synth_II"/>
</dbReference>
<dbReference type="InterPro" id="IPR036754">
    <property type="entry name" value="YbaK/aa-tRNA-synt-asso_dom_sf"/>
</dbReference>
<dbReference type="InterPro" id="IPR002316">
    <property type="entry name" value="Pro-tRNA-ligase_IIa"/>
</dbReference>
<keyword evidence="5" id="KW-0067">ATP-binding</keyword>
<evidence type="ECO:0000256" key="7">
    <source>
        <dbReference type="ARBA" id="ARBA00023146"/>
    </source>
</evidence>
<dbReference type="InterPro" id="IPR016061">
    <property type="entry name" value="Pro-tRNA_ligase_II_C"/>
</dbReference>
<dbReference type="Pfam" id="PF13489">
    <property type="entry name" value="Methyltransf_23"/>
    <property type="match status" value="1"/>
</dbReference>
<dbReference type="SUPFAM" id="SSF55681">
    <property type="entry name" value="Class II aaRS and biotin synthetases"/>
    <property type="match status" value="1"/>
</dbReference>
<keyword evidence="4" id="KW-0547">Nucleotide-binding</keyword>
<evidence type="ECO:0000256" key="1">
    <source>
        <dbReference type="ARBA" id="ARBA00008226"/>
    </source>
</evidence>
<proteinExistence type="inferred from homology"/>
<dbReference type="InterPro" id="IPR036621">
    <property type="entry name" value="Anticodon-bd_dom_sf"/>
</dbReference>
<dbReference type="SUPFAM" id="SSF52954">
    <property type="entry name" value="Class II aaRS ABD-related"/>
    <property type="match status" value="1"/>
</dbReference>
<evidence type="ECO:0000256" key="9">
    <source>
        <dbReference type="ARBA" id="ARBA00047671"/>
    </source>
</evidence>
<dbReference type="Pfam" id="PF00587">
    <property type="entry name" value="tRNA-synt_2b"/>
    <property type="match status" value="1"/>
</dbReference>
<dbReference type="FunFam" id="3.40.50.800:FF:000005">
    <property type="entry name" value="bifunctional glutamate/proline--tRNA ligase"/>
    <property type="match status" value="1"/>
</dbReference>
<dbReference type="Pfam" id="PF04073">
    <property type="entry name" value="tRNA_edit"/>
    <property type="match status" value="1"/>
</dbReference>
<dbReference type="InterPro" id="IPR006195">
    <property type="entry name" value="aa-tRNA-synth_II"/>
</dbReference>
<evidence type="ECO:0000256" key="4">
    <source>
        <dbReference type="ARBA" id="ARBA00022741"/>
    </source>
</evidence>
<keyword evidence="6" id="KW-0648">Protein biosynthesis</keyword>
<dbReference type="EC" id="6.1.1.15" evidence="2"/>
<dbReference type="InterPro" id="IPR004499">
    <property type="entry name" value="Pro-tRNA-ligase_IIa_arc-type"/>
</dbReference>
<comment type="caution">
    <text evidence="11">The sequence shown here is derived from an EMBL/GenBank/DDBJ whole genome shotgun (WGS) entry which is preliminary data.</text>
</comment>
<dbReference type="GO" id="GO:0002161">
    <property type="term" value="F:aminoacyl-tRNA deacylase activity"/>
    <property type="evidence" value="ECO:0007669"/>
    <property type="project" value="InterPro"/>
</dbReference>
<dbReference type="SMART" id="SM00946">
    <property type="entry name" value="ProRS-C_1"/>
    <property type="match status" value="1"/>
</dbReference>
<dbReference type="CDD" id="cd00862">
    <property type="entry name" value="ProRS_anticodon_zinc"/>
    <property type="match status" value="1"/>
</dbReference>
<gene>
    <name evidence="11" type="ORF">RHS04_06882</name>
</gene>
<dbReference type="FunFam" id="3.30.110.30:FF:000001">
    <property type="entry name" value="Bifunctional glutamate/proline--tRNA ligase"/>
    <property type="match status" value="1"/>
</dbReference>
<organism evidence="11 12">
    <name type="scientific">Rhizoctonia solani</name>
    <dbReference type="NCBI Taxonomy" id="456999"/>
    <lineage>
        <taxon>Eukaryota</taxon>
        <taxon>Fungi</taxon>
        <taxon>Dikarya</taxon>
        <taxon>Basidiomycota</taxon>
        <taxon>Agaricomycotina</taxon>
        <taxon>Agaricomycetes</taxon>
        <taxon>Cantharellales</taxon>
        <taxon>Ceratobasidiaceae</taxon>
        <taxon>Rhizoctonia</taxon>
    </lineage>
</organism>
<dbReference type="Gene3D" id="3.90.960.10">
    <property type="entry name" value="YbaK/aminoacyl-tRNA synthetase-associated domain"/>
    <property type="match status" value="1"/>
</dbReference>
<evidence type="ECO:0000256" key="2">
    <source>
        <dbReference type="ARBA" id="ARBA00012831"/>
    </source>
</evidence>
<evidence type="ECO:0000313" key="12">
    <source>
        <dbReference type="Proteomes" id="UP000650582"/>
    </source>
</evidence>
<evidence type="ECO:0000259" key="10">
    <source>
        <dbReference type="PROSITE" id="PS50862"/>
    </source>
</evidence>
<dbReference type="InterPro" id="IPR007214">
    <property type="entry name" value="YbaK/aa-tRNA-synth-assoc-dom"/>
</dbReference>
<dbReference type="InterPro" id="IPR045864">
    <property type="entry name" value="aa-tRNA-synth_II/BPL/LPL"/>
</dbReference>